<dbReference type="GO" id="GO:0016740">
    <property type="term" value="F:transferase activity"/>
    <property type="evidence" value="ECO:0007669"/>
    <property type="project" value="UniProtKB-KW"/>
</dbReference>
<dbReference type="AlphaFoldDB" id="A0A2G4YS83"/>
<organism evidence="5 6">
    <name type="scientific">Paremcibacter congregatus</name>
    <dbReference type="NCBI Taxonomy" id="2043170"/>
    <lineage>
        <taxon>Bacteria</taxon>
        <taxon>Pseudomonadati</taxon>
        <taxon>Pseudomonadota</taxon>
        <taxon>Alphaproteobacteria</taxon>
        <taxon>Emcibacterales</taxon>
        <taxon>Emcibacteraceae</taxon>
        <taxon>Paremcibacter</taxon>
    </lineage>
</organism>
<dbReference type="PANTHER" id="PTHR43199:SF1">
    <property type="entry name" value="GLUTATHIONE HYDROLASE PROENZYME"/>
    <property type="match status" value="1"/>
</dbReference>
<dbReference type="Pfam" id="PF01019">
    <property type="entry name" value="G_glu_transpept"/>
    <property type="match status" value="1"/>
</dbReference>
<gene>
    <name evidence="5" type="ORF">CRD36_06995</name>
</gene>
<name>A0A2G4YS83_9PROT</name>
<evidence type="ECO:0000256" key="2">
    <source>
        <dbReference type="ARBA" id="ARBA00022679"/>
    </source>
</evidence>
<dbReference type="OrthoDB" id="9781342at2"/>
<sequence length="561" mass="60720">MLTKLKLPVLFFIFVITLTTTGGAQDGKVFSGKVSSASPEATKAGIAILEKGGNAIDAAIAVSLALGVSEPAGSGIAGQTVMLVHPGKGQKPFVIHGTTWSPRHLPAGITKEQLKSGRTATTVPSTPKVLDLAYRKFASGKVTWKELVQPAIEIATNGFTVGPFRQKAFHFYGDSLKPDKTASDIFVKEDGTAFQVGEIVKQHKVAKLLTRIATVGAEDFYSGEIARKIADDMQKNGGWITLEDLQNFPEPKIVSPLVGSYRGYKVFTLPPPFGGWVMLQILNVLEQSNQDGLSQDNDQRRLRLLDAMRIAHGTRQHDPVDSFTDYEQDISQKISKETAKLLLQGYRKETGGETTHFSVVDGTGMTVAVTQSIDSYFGAKVAHPEYGFLYNNYMQSFRLNDDNSPYVLKPFEMPYSSMSSTVVTHSDAPVLVLGSPGSARIISAVAQVVSHWVDVQQGVKHAVDAYRVHVVADNQAYVEGPTIGNGLLQGLAQKSYVLKRPKYGVSDSQYDPYFGGVHALGFQKGVWEGAADPRRDGLVGTAWQKVTASPQSTAKSGARPN</sequence>
<evidence type="ECO:0008006" key="7">
    <source>
        <dbReference type="Google" id="ProtNLM"/>
    </source>
</evidence>
<evidence type="ECO:0000256" key="1">
    <source>
        <dbReference type="ARBA" id="ARBA00009381"/>
    </source>
</evidence>
<dbReference type="Gene3D" id="1.10.246.230">
    <property type="match status" value="1"/>
</dbReference>
<keyword evidence="6" id="KW-1185">Reference proteome</keyword>
<reference evidence="5 6" key="1">
    <citation type="submission" date="2017-10" db="EMBL/GenBank/DDBJ databases">
        <title>Frigbacter circumglobatus gen. nov. sp. nov., isolated from sediment cultured in situ.</title>
        <authorList>
            <person name="Zhao Z."/>
        </authorList>
    </citation>
    <scope>NUCLEOTIDE SEQUENCE [LARGE SCALE GENOMIC DNA]</scope>
    <source>
        <strain evidence="5 6">ZYL</strain>
    </source>
</reference>
<keyword evidence="3" id="KW-0378">Hydrolase</keyword>
<protein>
    <recommendedName>
        <fullName evidence="7">Gamma-glutamyltransferase</fullName>
    </recommendedName>
</protein>
<proteinExistence type="inferred from homology"/>
<evidence type="ECO:0000313" key="5">
    <source>
        <dbReference type="EMBL" id="PHZ85153.1"/>
    </source>
</evidence>
<evidence type="ECO:0000256" key="3">
    <source>
        <dbReference type="ARBA" id="ARBA00022801"/>
    </source>
</evidence>
<dbReference type="RefSeq" id="WP_099472041.1">
    <property type="nucleotide sequence ID" value="NZ_CP041025.1"/>
</dbReference>
<keyword evidence="2" id="KW-0808">Transferase</keyword>
<comment type="caution">
    <text evidence="5">The sequence shown here is derived from an EMBL/GenBank/DDBJ whole genome shotgun (WGS) entry which is preliminary data.</text>
</comment>
<evidence type="ECO:0000313" key="6">
    <source>
        <dbReference type="Proteomes" id="UP000229730"/>
    </source>
</evidence>
<dbReference type="InterPro" id="IPR043137">
    <property type="entry name" value="GGT_ssub_C"/>
</dbReference>
<dbReference type="EMBL" id="PDEM01000016">
    <property type="protein sequence ID" value="PHZ85153.1"/>
    <property type="molecule type" value="Genomic_DNA"/>
</dbReference>
<dbReference type="InterPro" id="IPR029055">
    <property type="entry name" value="Ntn_hydrolases_N"/>
</dbReference>
<comment type="similarity">
    <text evidence="1">Belongs to the gamma-glutamyltransferase family.</text>
</comment>
<dbReference type="Gene3D" id="3.60.20.40">
    <property type="match status" value="1"/>
</dbReference>
<evidence type="ECO:0000256" key="4">
    <source>
        <dbReference type="ARBA" id="ARBA00023145"/>
    </source>
</evidence>
<dbReference type="PANTHER" id="PTHR43199">
    <property type="entry name" value="GLUTATHIONE HYDROLASE"/>
    <property type="match status" value="1"/>
</dbReference>
<dbReference type="GO" id="GO:0016787">
    <property type="term" value="F:hydrolase activity"/>
    <property type="evidence" value="ECO:0007669"/>
    <property type="project" value="UniProtKB-KW"/>
</dbReference>
<dbReference type="InterPro" id="IPR051792">
    <property type="entry name" value="GGT_bact"/>
</dbReference>
<dbReference type="Proteomes" id="UP000229730">
    <property type="component" value="Unassembled WGS sequence"/>
</dbReference>
<dbReference type="InParanoid" id="A0A2G4YS83"/>
<keyword evidence="4" id="KW-0865">Zymogen</keyword>
<dbReference type="PRINTS" id="PR01210">
    <property type="entry name" value="GGTRANSPTASE"/>
</dbReference>
<accession>A0A2G4YS83</accession>
<dbReference type="SUPFAM" id="SSF56235">
    <property type="entry name" value="N-terminal nucleophile aminohydrolases (Ntn hydrolases)"/>
    <property type="match status" value="1"/>
</dbReference>